<feature type="transmembrane region" description="Helical" evidence="9">
    <location>
        <begin position="84"/>
        <end position="104"/>
    </location>
</feature>
<evidence type="ECO:0000259" key="10">
    <source>
        <dbReference type="PROSITE" id="PS50893"/>
    </source>
</evidence>
<dbReference type="CDD" id="cd03249">
    <property type="entry name" value="ABC_MTABC3_MDL1_MDL2"/>
    <property type="match status" value="1"/>
</dbReference>
<dbReference type="RefSeq" id="WP_041849139.1">
    <property type="nucleotide sequence ID" value="NZ_KL503802.1"/>
</dbReference>
<dbReference type="InterPro" id="IPR003593">
    <property type="entry name" value="AAA+_ATPase"/>
</dbReference>
<dbReference type="PATRIC" id="fig|1293911.3.peg.380"/>
<evidence type="ECO:0000256" key="8">
    <source>
        <dbReference type="ARBA" id="ARBA00024725"/>
    </source>
</evidence>
<dbReference type="Proteomes" id="UP000031740">
    <property type="component" value="Unassembled WGS sequence"/>
</dbReference>
<dbReference type="PROSITE" id="PS00211">
    <property type="entry name" value="ABC_TRANSPORTER_1"/>
    <property type="match status" value="1"/>
</dbReference>
<dbReference type="GO" id="GO:0016887">
    <property type="term" value="F:ATP hydrolysis activity"/>
    <property type="evidence" value="ECO:0007669"/>
    <property type="project" value="InterPro"/>
</dbReference>
<evidence type="ECO:0000256" key="1">
    <source>
        <dbReference type="ARBA" id="ARBA00004651"/>
    </source>
</evidence>
<dbReference type="Gene3D" id="1.20.1560.10">
    <property type="entry name" value="ABC transporter type 1, transmembrane domain"/>
    <property type="match status" value="1"/>
</dbReference>
<evidence type="ECO:0000256" key="3">
    <source>
        <dbReference type="ARBA" id="ARBA00022692"/>
    </source>
</evidence>
<dbReference type="FunFam" id="3.40.50.300:FF:000218">
    <property type="entry name" value="Multidrug ABC transporter ATP-binding protein"/>
    <property type="match status" value="1"/>
</dbReference>
<dbReference type="STRING" id="1293911.H710_00362"/>
<dbReference type="HOGENOM" id="CLU_000604_84_3_5"/>
<dbReference type="EMBL" id="ASIV01000001">
    <property type="protein sequence ID" value="KEG21413.1"/>
    <property type="molecule type" value="Genomic_DNA"/>
</dbReference>
<dbReference type="Gene3D" id="3.40.50.300">
    <property type="entry name" value="P-loop containing nucleotide triphosphate hydrolases"/>
    <property type="match status" value="1"/>
</dbReference>
<evidence type="ECO:0000313" key="13">
    <source>
        <dbReference type="Proteomes" id="UP000031740"/>
    </source>
</evidence>
<name>A0A072R610_BARBA</name>
<dbReference type="InterPro" id="IPR003439">
    <property type="entry name" value="ABC_transporter-like_ATP-bd"/>
</dbReference>
<evidence type="ECO:0000256" key="9">
    <source>
        <dbReference type="SAM" id="Phobius"/>
    </source>
</evidence>
<dbReference type="SMART" id="SM00382">
    <property type="entry name" value="AAA"/>
    <property type="match status" value="1"/>
</dbReference>
<dbReference type="PROSITE" id="PS50893">
    <property type="entry name" value="ABC_TRANSPORTER_2"/>
    <property type="match status" value="1"/>
</dbReference>
<comment type="caution">
    <text evidence="12">The sequence shown here is derived from an EMBL/GenBank/DDBJ whole genome shotgun (WGS) entry which is preliminary data.</text>
</comment>
<dbReference type="SUPFAM" id="SSF90123">
    <property type="entry name" value="ABC transporter transmembrane region"/>
    <property type="match status" value="1"/>
</dbReference>
<dbReference type="GO" id="GO:0005886">
    <property type="term" value="C:plasma membrane"/>
    <property type="evidence" value="ECO:0007669"/>
    <property type="project" value="UniProtKB-SubCell"/>
</dbReference>
<comment type="similarity">
    <text evidence="2">Belongs to the ABC transporter superfamily.</text>
</comment>
<protein>
    <submittedName>
        <fullName evidence="12">ABC transporter, permease/ATP-binding protein</fullName>
    </submittedName>
</protein>
<proteinExistence type="inferred from homology"/>
<dbReference type="PANTHER" id="PTHR43394">
    <property type="entry name" value="ATP-DEPENDENT PERMEASE MDL1, MITOCHONDRIAL"/>
    <property type="match status" value="1"/>
</dbReference>
<dbReference type="GO" id="GO:0005524">
    <property type="term" value="F:ATP binding"/>
    <property type="evidence" value="ECO:0007669"/>
    <property type="project" value="UniProtKB-KW"/>
</dbReference>
<feature type="transmembrane region" description="Helical" evidence="9">
    <location>
        <begin position="266"/>
        <end position="287"/>
    </location>
</feature>
<keyword evidence="7 9" id="KW-0472">Membrane</keyword>
<feature type="transmembrane region" description="Helical" evidence="9">
    <location>
        <begin position="185"/>
        <end position="202"/>
    </location>
</feature>
<keyword evidence="6 9" id="KW-1133">Transmembrane helix</keyword>
<comment type="function">
    <text evidence="8">Part of an ABC transporter complex. Transmembrane domains (TMD) form a pore in the inner membrane and the ATP-binding domain (NBD) is responsible for energy generation.</text>
</comment>
<dbReference type="GO" id="GO:0015421">
    <property type="term" value="F:ABC-type oligopeptide transporter activity"/>
    <property type="evidence" value="ECO:0007669"/>
    <property type="project" value="TreeGrafter"/>
</dbReference>
<dbReference type="InterPro" id="IPR027417">
    <property type="entry name" value="P-loop_NTPase"/>
</dbReference>
<dbReference type="InterPro" id="IPR039421">
    <property type="entry name" value="Type_1_exporter"/>
</dbReference>
<keyword evidence="5 12" id="KW-0067">ATP-binding</keyword>
<feature type="transmembrane region" description="Helical" evidence="9">
    <location>
        <begin position="41"/>
        <end position="64"/>
    </location>
</feature>
<evidence type="ECO:0000256" key="4">
    <source>
        <dbReference type="ARBA" id="ARBA00022741"/>
    </source>
</evidence>
<organism evidence="12 13">
    <name type="scientific">Bartonella bacilliformis Ver097</name>
    <dbReference type="NCBI Taxonomy" id="1293911"/>
    <lineage>
        <taxon>Bacteria</taxon>
        <taxon>Pseudomonadati</taxon>
        <taxon>Pseudomonadota</taxon>
        <taxon>Alphaproteobacteria</taxon>
        <taxon>Hyphomicrobiales</taxon>
        <taxon>Bartonellaceae</taxon>
        <taxon>Bartonella</taxon>
    </lineage>
</organism>
<keyword evidence="3 9" id="KW-0812">Transmembrane</keyword>
<dbReference type="AlphaFoldDB" id="A0A072R610"/>
<feature type="domain" description="ABC transporter" evidence="10">
    <location>
        <begin position="361"/>
        <end position="597"/>
    </location>
</feature>
<comment type="subcellular location">
    <subcellularLocation>
        <location evidence="1">Cell membrane</location>
        <topology evidence="1">Multi-pass membrane protein</topology>
    </subcellularLocation>
</comment>
<dbReference type="InterPro" id="IPR011527">
    <property type="entry name" value="ABC1_TM_dom"/>
</dbReference>
<evidence type="ECO:0000256" key="7">
    <source>
        <dbReference type="ARBA" id="ARBA00023136"/>
    </source>
</evidence>
<evidence type="ECO:0000256" key="6">
    <source>
        <dbReference type="ARBA" id="ARBA00022989"/>
    </source>
</evidence>
<dbReference type="SUPFAM" id="SSF52540">
    <property type="entry name" value="P-loop containing nucleoside triphosphate hydrolases"/>
    <property type="match status" value="1"/>
</dbReference>
<dbReference type="InterPro" id="IPR017871">
    <property type="entry name" value="ABC_transporter-like_CS"/>
</dbReference>
<feature type="transmembrane region" description="Helical" evidence="9">
    <location>
        <begin position="162"/>
        <end position="179"/>
    </location>
</feature>
<evidence type="ECO:0000259" key="11">
    <source>
        <dbReference type="PROSITE" id="PS50929"/>
    </source>
</evidence>
<dbReference type="CDD" id="cd18575">
    <property type="entry name" value="ABC_6TM_bac_exporter_ABCB8_10_like"/>
    <property type="match status" value="1"/>
</dbReference>
<sequence length="606" mass="66465">MKTPLHPTSPNHSAPSTQIFKIQHSLSLFAHLLPYLMRYRWLIVGSLISLLAAAFITLALPIAIQQMLDHGFQASRYGEINSYFSILFVLAFLLAAASASRYYCVITLSERVVADLQRDIFSHILQLSPDFFDRSHSGDIIAKLATNTTQVKLAIGSKISTALRQLIIVVGAIMMMVITNAKLSLLVLLSIPFVVIPLILLGRQVRTHARIAHNKLSEANSLAAEQMSTIRTVQAYTAEPFIANRFSKLIEHSFQTAKISITVRSLFTGLAIFLIFSSIVAVLWIGSHDVLHGTMSGGTLSQFVIYAIFGAATFAQLPEMGTELWQAANAAEELFNWLQEKPAITTPTSPLPLKQPIQGAILFDQIDFHYPSRPQKKILQNLSFSIKASETVAFVGPSGAGKSTIFSLILRFYDPTSGHIQFDGVDLNQLSLHDLRSSMAYVSQDVAIFEGTIRDNIAFGIENASQEQIIAASQAANALEFIETLPDGFDSKVGERGIMLSGGQKQRISIARAILRNAPLLLLDEATSALDANNEHLVQKALENLMHNRTTLVIAHRLATVLKADRILVIDQGTLVEEGTHAQLVAQDGIYAHWTNLQFSSGISSP</sequence>
<evidence type="ECO:0000256" key="5">
    <source>
        <dbReference type="ARBA" id="ARBA00022840"/>
    </source>
</evidence>
<dbReference type="PROSITE" id="PS50929">
    <property type="entry name" value="ABC_TM1F"/>
    <property type="match status" value="1"/>
</dbReference>
<dbReference type="PANTHER" id="PTHR43394:SF1">
    <property type="entry name" value="ATP-BINDING CASSETTE SUB-FAMILY B MEMBER 10, MITOCHONDRIAL"/>
    <property type="match status" value="1"/>
</dbReference>
<feature type="domain" description="ABC transmembrane type-1" evidence="11">
    <location>
        <begin position="44"/>
        <end position="324"/>
    </location>
</feature>
<evidence type="ECO:0000256" key="2">
    <source>
        <dbReference type="ARBA" id="ARBA00005417"/>
    </source>
</evidence>
<accession>A0A072R610</accession>
<reference evidence="12 13" key="1">
    <citation type="submission" date="2013-04" db="EMBL/GenBank/DDBJ databases">
        <title>The Genome Sequence of Bartonella bacilliformis Ver097.</title>
        <authorList>
            <consortium name="The Broad Institute Genomics Platform"/>
            <consortium name="The Broad Institute Genome Sequencing Center for Infectious Disease"/>
            <person name="Feldgarden M."/>
            <person name="Kirby J."/>
            <person name="Birtles R."/>
            <person name="Dasch G."/>
            <person name="Hendrix L."/>
            <person name="Koehler J."/>
            <person name="Walker B."/>
            <person name="Young S.K."/>
            <person name="Zeng Q."/>
            <person name="Gargeya S."/>
            <person name="Fitzgerald M."/>
            <person name="Haas B."/>
            <person name="Abouelleil A."/>
            <person name="Allen A.W."/>
            <person name="Alvarado L."/>
            <person name="Arachchi H.M."/>
            <person name="Berlin A.M."/>
            <person name="Chapman S.B."/>
            <person name="Gainer-Dewar J."/>
            <person name="Goldberg J."/>
            <person name="Griggs A."/>
            <person name="Gujja S."/>
            <person name="Hansen M."/>
            <person name="Howarth C."/>
            <person name="Imamovic A."/>
            <person name="Ireland A."/>
            <person name="Larimer J."/>
            <person name="McCowan C."/>
            <person name="Murphy C."/>
            <person name="Pearson M."/>
            <person name="Poon T.W."/>
            <person name="Priest M."/>
            <person name="Roberts A."/>
            <person name="Saif S."/>
            <person name="Shea T."/>
            <person name="Sisk P."/>
            <person name="Sykes S."/>
            <person name="Wortman J."/>
            <person name="Nusbaum C."/>
            <person name="Birren B."/>
        </authorList>
    </citation>
    <scope>NUCLEOTIDE SEQUENCE [LARGE SCALE GENOMIC DNA]</scope>
    <source>
        <strain evidence="12 13">Ver097</strain>
    </source>
</reference>
<gene>
    <name evidence="12" type="ORF">H710_00362</name>
</gene>
<dbReference type="Pfam" id="PF00005">
    <property type="entry name" value="ABC_tran"/>
    <property type="match status" value="1"/>
</dbReference>
<dbReference type="Pfam" id="PF00664">
    <property type="entry name" value="ABC_membrane"/>
    <property type="match status" value="1"/>
</dbReference>
<keyword evidence="4" id="KW-0547">Nucleotide-binding</keyword>
<dbReference type="InterPro" id="IPR036640">
    <property type="entry name" value="ABC1_TM_sf"/>
</dbReference>
<evidence type="ECO:0000313" key="12">
    <source>
        <dbReference type="EMBL" id="KEG21413.1"/>
    </source>
</evidence>